<sequence length="238" mass="26471">MLQLSQHNCKNLLLRSLAQDDFDALVPHLQHVDYARGDSIIQSGETIETIVFPESGIFSITLSSSDNRKIEVGIYGREGLSDGSIFAGIHKIPHDSFVQVPGSGLRISAEVLLEIATERPVFHRSAIRWLHISHLQTAQTALANGTYNVEERLARWLLMCQDRIGPDVALTHDFLSVMLAVQRSTVTLATHILEGARLIRATRGNIRILNREGLLAIADGCYGSAEDEYERIIGPFRY</sequence>
<dbReference type="HOGENOM" id="CLU_077340_0_0_5"/>
<dbReference type="Pfam" id="PF13545">
    <property type="entry name" value="HTH_Crp_2"/>
    <property type="match status" value="1"/>
</dbReference>
<reference evidence="5 6" key="1">
    <citation type="journal article" date="2010" name="J. Bacteriol.">
        <title>Genome sequence of Fulvimarina pelagi HTCC2506T, a Mn(II)-oxidizing alphaproteobacterium possessing an aerobic anoxygenic photosynthetic gene cluster and Xanthorhodopsin.</title>
        <authorList>
            <person name="Kang I."/>
            <person name="Oh H.M."/>
            <person name="Lim S.I."/>
            <person name="Ferriera S."/>
            <person name="Giovannoni S.J."/>
            <person name="Cho J.C."/>
        </authorList>
    </citation>
    <scope>NUCLEOTIDE SEQUENCE [LARGE SCALE GENOMIC DNA]</scope>
    <source>
        <strain evidence="5 6">HTCC2506</strain>
    </source>
</reference>
<accession>Q0FY22</accession>
<name>Q0FY22_9HYPH</name>
<dbReference type="eggNOG" id="COG0664">
    <property type="taxonomic scope" value="Bacteria"/>
</dbReference>
<evidence type="ECO:0000256" key="3">
    <source>
        <dbReference type="ARBA" id="ARBA00023163"/>
    </source>
</evidence>
<evidence type="ECO:0000259" key="4">
    <source>
        <dbReference type="PROSITE" id="PS50042"/>
    </source>
</evidence>
<dbReference type="CDD" id="cd00038">
    <property type="entry name" value="CAP_ED"/>
    <property type="match status" value="1"/>
</dbReference>
<dbReference type="PANTHER" id="PTHR24567:SF74">
    <property type="entry name" value="HTH-TYPE TRANSCRIPTIONAL REGULATOR ARCR"/>
    <property type="match status" value="1"/>
</dbReference>
<dbReference type="GO" id="GO:0003700">
    <property type="term" value="F:DNA-binding transcription factor activity"/>
    <property type="evidence" value="ECO:0007669"/>
    <property type="project" value="TreeGrafter"/>
</dbReference>
<evidence type="ECO:0000256" key="1">
    <source>
        <dbReference type="ARBA" id="ARBA00023015"/>
    </source>
</evidence>
<gene>
    <name evidence="5" type="ORF">FP2506_17629</name>
</gene>
<proteinExistence type="predicted"/>
<dbReference type="InterPro" id="IPR018490">
    <property type="entry name" value="cNMP-bd_dom_sf"/>
</dbReference>
<dbReference type="InterPro" id="IPR050397">
    <property type="entry name" value="Env_Response_Regulators"/>
</dbReference>
<dbReference type="GO" id="GO:0003677">
    <property type="term" value="F:DNA binding"/>
    <property type="evidence" value="ECO:0007669"/>
    <property type="project" value="UniProtKB-KW"/>
</dbReference>
<keyword evidence="6" id="KW-1185">Reference proteome</keyword>
<dbReference type="GO" id="GO:0005829">
    <property type="term" value="C:cytosol"/>
    <property type="evidence" value="ECO:0007669"/>
    <property type="project" value="TreeGrafter"/>
</dbReference>
<dbReference type="Gene3D" id="2.60.120.10">
    <property type="entry name" value="Jelly Rolls"/>
    <property type="match status" value="1"/>
</dbReference>
<dbReference type="RefSeq" id="WP_007068640.1">
    <property type="nucleotide sequence ID" value="NZ_DS022272.1"/>
</dbReference>
<dbReference type="InterPro" id="IPR012318">
    <property type="entry name" value="HTH_CRP"/>
</dbReference>
<keyword evidence="3" id="KW-0804">Transcription</keyword>
<dbReference type="SUPFAM" id="SSF46785">
    <property type="entry name" value="Winged helix' DNA-binding domain"/>
    <property type="match status" value="1"/>
</dbReference>
<dbReference type="EMBL" id="AATP01000011">
    <property type="protein sequence ID" value="EAU39920.1"/>
    <property type="molecule type" value="Genomic_DNA"/>
</dbReference>
<dbReference type="STRING" id="217511.GCA_001463845_01819"/>
<dbReference type="PROSITE" id="PS50042">
    <property type="entry name" value="CNMP_BINDING_3"/>
    <property type="match status" value="1"/>
</dbReference>
<organism evidence="5 6">
    <name type="scientific">Fulvimarina pelagi HTCC2506</name>
    <dbReference type="NCBI Taxonomy" id="314231"/>
    <lineage>
        <taxon>Bacteria</taxon>
        <taxon>Pseudomonadati</taxon>
        <taxon>Pseudomonadota</taxon>
        <taxon>Alphaproteobacteria</taxon>
        <taxon>Hyphomicrobiales</taxon>
        <taxon>Aurantimonadaceae</taxon>
        <taxon>Fulvimarina</taxon>
    </lineage>
</organism>
<evidence type="ECO:0000313" key="5">
    <source>
        <dbReference type="EMBL" id="EAU39920.1"/>
    </source>
</evidence>
<dbReference type="AlphaFoldDB" id="Q0FY22"/>
<comment type="caution">
    <text evidence="5">The sequence shown here is derived from an EMBL/GenBank/DDBJ whole genome shotgun (WGS) entry which is preliminary data.</text>
</comment>
<dbReference type="PANTHER" id="PTHR24567">
    <property type="entry name" value="CRP FAMILY TRANSCRIPTIONAL REGULATORY PROTEIN"/>
    <property type="match status" value="1"/>
</dbReference>
<dbReference type="SUPFAM" id="SSF51206">
    <property type="entry name" value="cAMP-binding domain-like"/>
    <property type="match status" value="1"/>
</dbReference>
<dbReference type="Proteomes" id="UP000004310">
    <property type="component" value="Unassembled WGS sequence"/>
</dbReference>
<dbReference type="InterPro" id="IPR014710">
    <property type="entry name" value="RmlC-like_jellyroll"/>
</dbReference>
<evidence type="ECO:0000313" key="6">
    <source>
        <dbReference type="Proteomes" id="UP000004310"/>
    </source>
</evidence>
<dbReference type="InterPro" id="IPR000595">
    <property type="entry name" value="cNMP-bd_dom"/>
</dbReference>
<keyword evidence="2" id="KW-0238">DNA-binding</keyword>
<protein>
    <recommendedName>
        <fullName evidence="4">Cyclic nucleotide-binding domain-containing protein</fullName>
    </recommendedName>
</protein>
<keyword evidence="1" id="KW-0805">Transcription regulation</keyword>
<evidence type="ECO:0000256" key="2">
    <source>
        <dbReference type="ARBA" id="ARBA00023125"/>
    </source>
</evidence>
<feature type="domain" description="Cyclic nucleotide-binding" evidence="4">
    <location>
        <begin position="13"/>
        <end position="77"/>
    </location>
</feature>
<dbReference type="InterPro" id="IPR036390">
    <property type="entry name" value="WH_DNA-bd_sf"/>
</dbReference>